<gene>
    <name evidence="2" type="ORF">UFOVP181_104</name>
    <name evidence="1" type="ORF">UFOVP57_58</name>
</gene>
<protein>
    <submittedName>
        <fullName evidence="1">Uncharacterized protein</fullName>
    </submittedName>
</protein>
<accession>A0A6J5KYX9</accession>
<organism evidence="1">
    <name type="scientific">uncultured Caudovirales phage</name>
    <dbReference type="NCBI Taxonomy" id="2100421"/>
    <lineage>
        <taxon>Viruses</taxon>
        <taxon>Duplodnaviria</taxon>
        <taxon>Heunggongvirae</taxon>
        <taxon>Uroviricota</taxon>
        <taxon>Caudoviricetes</taxon>
        <taxon>Peduoviridae</taxon>
        <taxon>Maltschvirus</taxon>
        <taxon>Maltschvirus maltsch</taxon>
    </lineage>
</organism>
<evidence type="ECO:0000313" key="2">
    <source>
        <dbReference type="EMBL" id="CAB5208653.1"/>
    </source>
</evidence>
<name>A0A6J5KYX9_9CAUD</name>
<proteinExistence type="predicted"/>
<dbReference type="EMBL" id="LR796187">
    <property type="protein sequence ID" value="CAB4125159.1"/>
    <property type="molecule type" value="Genomic_DNA"/>
</dbReference>
<dbReference type="Gene3D" id="2.30.30.100">
    <property type="match status" value="1"/>
</dbReference>
<sequence length="96" mass="10471">MLIDKGVTVGEVITLKLTSGEELVSKLIEETPTYYKLSRPMVIGMGQQGPGLMPYLFTVHPDKEVKLLKATVTVAEATDEAFAKQFLESTSGIKLV</sequence>
<evidence type="ECO:0000313" key="1">
    <source>
        <dbReference type="EMBL" id="CAB4125159.1"/>
    </source>
</evidence>
<reference evidence="1" key="1">
    <citation type="submission" date="2020-04" db="EMBL/GenBank/DDBJ databases">
        <authorList>
            <person name="Chiriac C."/>
            <person name="Salcher M."/>
            <person name="Ghai R."/>
            <person name="Kavagutti S V."/>
        </authorList>
    </citation>
    <scope>NUCLEOTIDE SEQUENCE</scope>
</reference>
<dbReference type="EMBL" id="LR798231">
    <property type="protein sequence ID" value="CAB5208653.1"/>
    <property type="molecule type" value="Genomic_DNA"/>
</dbReference>